<feature type="region of interest" description="Disordered" evidence="1">
    <location>
        <begin position="62"/>
        <end position="111"/>
    </location>
</feature>
<accession>A0AAW9CSV1</accession>
<name>A0AAW9CSV1_BURTH</name>
<evidence type="ECO:0000256" key="1">
    <source>
        <dbReference type="SAM" id="MobiDB-lite"/>
    </source>
</evidence>
<evidence type="ECO:0000313" key="3">
    <source>
        <dbReference type="Proteomes" id="UP001272137"/>
    </source>
</evidence>
<gene>
    <name evidence="2" type="ORF">C7S16_4191</name>
</gene>
<feature type="compositionally biased region" description="Basic and acidic residues" evidence="1">
    <location>
        <begin position="82"/>
        <end position="94"/>
    </location>
</feature>
<dbReference type="AlphaFoldDB" id="A0AAW9CSV1"/>
<reference evidence="2" key="1">
    <citation type="submission" date="2018-08" db="EMBL/GenBank/DDBJ databases">
        <title>Identification of Burkholderia cepacia strains that express a Burkholderia pseudomallei-like capsular polysaccharide.</title>
        <authorList>
            <person name="Burtnick M.N."/>
            <person name="Vongsouvath M."/>
            <person name="Newton P."/>
            <person name="Wuthiekanun V."/>
            <person name="Limmathurotsakul D."/>
            <person name="Brett P.J."/>
            <person name="Chantratita N."/>
            <person name="Dance D.A."/>
        </authorList>
    </citation>
    <scope>NUCLEOTIDE SEQUENCE</scope>
    <source>
        <strain evidence="2">SBXCC001</strain>
    </source>
</reference>
<protein>
    <submittedName>
        <fullName evidence="2">Uncharacterized protein</fullName>
    </submittedName>
</protein>
<comment type="caution">
    <text evidence="2">The sequence shown here is derived from an EMBL/GenBank/DDBJ whole genome shotgun (WGS) entry which is preliminary data.</text>
</comment>
<proteinExistence type="predicted"/>
<organism evidence="2 3">
    <name type="scientific">Burkholderia thailandensis</name>
    <dbReference type="NCBI Taxonomy" id="57975"/>
    <lineage>
        <taxon>Bacteria</taxon>
        <taxon>Pseudomonadati</taxon>
        <taxon>Pseudomonadota</taxon>
        <taxon>Betaproteobacteria</taxon>
        <taxon>Burkholderiales</taxon>
        <taxon>Burkholderiaceae</taxon>
        <taxon>Burkholderia</taxon>
        <taxon>pseudomallei group</taxon>
    </lineage>
</organism>
<dbReference type="Proteomes" id="UP001272137">
    <property type="component" value="Unassembled WGS sequence"/>
</dbReference>
<evidence type="ECO:0000313" key="2">
    <source>
        <dbReference type="EMBL" id="MDW9251734.1"/>
    </source>
</evidence>
<sequence>MNGVPDGLLHDETSSTNVECIKTPGSAGRIDLNQRCARRGFRCRTGAEASRKRPFLRIERRRAGREIARRKPAGALAGHAARRADLPRARHGDAGRALPARMPPERRRASP</sequence>
<dbReference type="EMBL" id="QXCT01000001">
    <property type="protein sequence ID" value="MDW9251734.1"/>
    <property type="molecule type" value="Genomic_DNA"/>
</dbReference>